<accession>A0A7X3LWL3</accession>
<feature type="transmembrane region" description="Helical" evidence="1">
    <location>
        <begin position="143"/>
        <end position="163"/>
    </location>
</feature>
<feature type="transmembrane region" description="Helical" evidence="1">
    <location>
        <begin position="540"/>
        <end position="559"/>
    </location>
</feature>
<dbReference type="Proteomes" id="UP000433101">
    <property type="component" value="Unassembled WGS sequence"/>
</dbReference>
<organism evidence="2 3">
    <name type="scientific">Stappia sediminis</name>
    <dbReference type="NCBI Taxonomy" id="2692190"/>
    <lineage>
        <taxon>Bacteria</taxon>
        <taxon>Pseudomonadati</taxon>
        <taxon>Pseudomonadota</taxon>
        <taxon>Alphaproteobacteria</taxon>
        <taxon>Hyphomicrobiales</taxon>
        <taxon>Stappiaceae</taxon>
        <taxon>Stappia</taxon>
    </lineage>
</organism>
<comment type="caution">
    <text evidence="2">The sequence shown here is derived from an EMBL/GenBank/DDBJ whole genome shotgun (WGS) entry which is preliminary data.</text>
</comment>
<sequence length="662" mass="74451">MHDLVALLFGAVIIVFFSYERFNRATYEGGRQLRRLVDLLSPDQLRARRVVLNAYGFYAIALLLIYSFLCVYAELLPLLGGPNLTSDTLGADQLPAVPTAPPANATTGFVPSRNGSAMPWMQPLSNTVEQANTNNIIDIGIDASVSLTIALIMVGLAPTFPILQRFEDWMRSAAHRLAGIPTWVIRAGEDLRLNTLSITAAAENPIPEDTLLIPRGDWERMAHYLSSAKDQVAASDEFRDDLELIFAVSTWILDRKLKLGDLHEREREQFERLEAELRRRKDVLILELDELSGFHIDLTRTRKKKNSNQSQISGKSKSNEFKNANWDRLANDVENLTDDLCILLAIYVDHEIITKNETTDQHSVKTPKDLRDSSVRQQARAKEILEKFLENLLDSPTDHTHLRPRAMITWFWALGVILLVTLLWSVFPGQFETALQRNNPGDPYSRALRYVFTAFNAYCVPMIVALAIRDGGIQSHHWRNMWAAHWTVRLPQALFVVFISWAIATLFIVGLAFWPEVVDKARWVDKQQSIWSALRPVFEYNAPSSLRGAILALIVVILLDTQSALPRNRSARPTYLRSLAWAVSAAATLALCGAITRYVTAWSSALNALTPRQSLDEIDRGLIIYAALYSGIIGFIVIFCIAEVLFNQRSAKGVESNSIART</sequence>
<keyword evidence="3" id="KW-1185">Reference proteome</keyword>
<keyword evidence="1" id="KW-1133">Transmembrane helix</keyword>
<dbReference type="RefSeq" id="WP_202396127.1">
    <property type="nucleotide sequence ID" value="NZ_WUMV01000007.1"/>
</dbReference>
<feature type="transmembrane region" description="Helical" evidence="1">
    <location>
        <begin position="6"/>
        <end position="22"/>
    </location>
</feature>
<gene>
    <name evidence="2" type="ORF">GR183_15900</name>
</gene>
<feature type="transmembrane region" description="Helical" evidence="1">
    <location>
        <begin position="622"/>
        <end position="646"/>
    </location>
</feature>
<evidence type="ECO:0000313" key="2">
    <source>
        <dbReference type="EMBL" id="MXN66398.1"/>
    </source>
</evidence>
<dbReference type="AlphaFoldDB" id="A0A7X3LWL3"/>
<proteinExistence type="predicted"/>
<name>A0A7X3LWL3_9HYPH</name>
<feature type="transmembrane region" description="Helical" evidence="1">
    <location>
        <begin position="447"/>
        <end position="469"/>
    </location>
</feature>
<feature type="transmembrane region" description="Helical" evidence="1">
    <location>
        <begin position="579"/>
        <end position="602"/>
    </location>
</feature>
<keyword evidence="1" id="KW-0472">Membrane</keyword>
<evidence type="ECO:0000256" key="1">
    <source>
        <dbReference type="SAM" id="Phobius"/>
    </source>
</evidence>
<protein>
    <submittedName>
        <fullName evidence="2">Uncharacterized protein</fullName>
    </submittedName>
</protein>
<feature type="transmembrane region" description="Helical" evidence="1">
    <location>
        <begin position="408"/>
        <end position="427"/>
    </location>
</feature>
<feature type="transmembrane region" description="Helical" evidence="1">
    <location>
        <begin position="55"/>
        <end position="75"/>
    </location>
</feature>
<reference evidence="2 3" key="1">
    <citation type="submission" date="2019-12" db="EMBL/GenBank/DDBJ databases">
        <authorList>
            <person name="Li M."/>
        </authorList>
    </citation>
    <scope>NUCLEOTIDE SEQUENCE [LARGE SCALE GENOMIC DNA]</scope>
    <source>
        <strain evidence="2 3">GBMRC 2046</strain>
    </source>
</reference>
<feature type="transmembrane region" description="Helical" evidence="1">
    <location>
        <begin position="490"/>
        <end position="514"/>
    </location>
</feature>
<evidence type="ECO:0000313" key="3">
    <source>
        <dbReference type="Proteomes" id="UP000433101"/>
    </source>
</evidence>
<dbReference type="EMBL" id="WUMV01000007">
    <property type="protein sequence ID" value="MXN66398.1"/>
    <property type="molecule type" value="Genomic_DNA"/>
</dbReference>
<keyword evidence="1" id="KW-0812">Transmembrane</keyword>